<sequence length="123" mass="13467">MKFTHIVLTILVAYSLTVSAFKDGHLGDYSNNSTEQRFCESVLDYDISIFECIDGILCVKGMNRCGSTCYNPSLNGCCGDQLTSHGAPCKDIEAVEDEDEYSEQGKLFTSVKPNSAANTHPKL</sequence>
<dbReference type="EMBL" id="MU620921">
    <property type="protein sequence ID" value="KAI8579292.1"/>
    <property type="molecule type" value="Genomic_DNA"/>
</dbReference>
<evidence type="ECO:0000256" key="2">
    <source>
        <dbReference type="SAM" id="SignalP"/>
    </source>
</evidence>
<reference evidence="3" key="1">
    <citation type="submission" date="2021-06" db="EMBL/GenBank/DDBJ databases">
        <authorList>
            <consortium name="DOE Joint Genome Institute"/>
            <person name="Mondo S.J."/>
            <person name="Amses K.R."/>
            <person name="Simmons D.R."/>
            <person name="Longcore J.E."/>
            <person name="Seto K."/>
            <person name="Alves G.H."/>
            <person name="Bonds A.E."/>
            <person name="Quandt C.A."/>
            <person name="Davis W.J."/>
            <person name="Chang Y."/>
            <person name="Letcher P.M."/>
            <person name="Powell M.J."/>
            <person name="Kuo A."/>
            <person name="Labutti K."/>
            <person name="Pangilinan J."/>
            <person name="Andreopoulos W."/>
            <person name="Tritt A."/>
            <person name="Riley R."/>
            <person name="Hundley H."/>
            <person name="Johnson J."/>
            <person name="Lipzen A."/>
            <person name="Barry K."/>
            <person name="Berbee M.L."/>
            <person name="Buchler N.E."/>
            <person name="Grigoriev I.V."/>
            <person name="Spatafora J.W."/>
            <person name="Stajich J.E."/>
            <person name="James T.Y."/>
        </authorList>
    </citation>
    <scope>NUCLEOTIDE SEQUENCE</scope>
    <source>
        <strain evidence="3">AG</strain>
    </source>
</reference>
<evidence type="ECO:0000313" key="4">
    <source>
        <dbReference type="Proteomes" id="UP001206595"/>
    </source>
</evidence>
<keyword evidence="4" id="KW-1185">Reference proteome</keyword>
<dbReference type="Proteomes" id="UP001206595">
    <property type="component" value="Unassembled WGS sequence"/>
</dbReference>
<comment type="caution">
    <text evidence="3">The sequence shown here is derived from an EMBL/GenBank/DDBJ whole genome shotgun (WGS) entry which is preliminary data.</text>
</comment>
<organism evidence="3 4">
    <name type="scientific">Umbelopsis ramanniana AG</name>
    <dbReference type="NCBI Taxonomy" id="1314678"/>
    <lineage>
        <taxon>Eukaryota</taxon>
        <taxon>Fungi</taxon>
        <taxon>Fungi incertae sedis</taxon>
        <taxon>Mucoromycota</taxon>
        <taxon>Mucoromycotina</taxon>
        <taxon>Umbelopsidomycetes</taxon>
        <taxon>Umbelopsidales</taxon>
        <taxon>Umbelopsidaceae</taxon>
        <taxon>Umbelopsis</taxon>
    </lineage>
</organism>
<dbReference type="RefSeq" id="XP_051444296.1">
    <property type="nucleotide sequence ID" value="XM_051593040.1"/>
</dbReference>
<reference evidence="3" key="2">
    <citation type="journal article" date="2022" name="Proc. Natl. Acad. Sci. U.S.A.">
        <title>Diploid-dominant life cycles characterize the early evolution of Fungi.</title>
        <authorList>
            <person name="Amses K.R."/>
            <person name="Simmons D.R."/>
            <person name="Longcore J.E."/>
            <person name="Mondo S.J."/>
            <person name="Seto K."/>
            <person name="Jeronimo G.H."/>
            <person name="Bonds A.E."/>
            <person name="Quandt C.A."/>
            <person name="Davis W.J."/>
            <person name="Chang Y."/>
            <person name="Federici B.A."/>
            <person name="Kuo A."/>
            <person name="LaButti K."/>
            <person name="Pangilinan J."/>
            <person name="Andreopoulos W."/>
            <person name="Tritt A."/>
            <person name="Riley R."/>
            <person name="Hundley H."/>
            <person name="Johnson J."/>
            <person name="Lipzen A."/>
            <person name="Barry K."/>
            <person name="Lang B.F."/>
            <person name="Cuomo C.A."/>
            <person name="Buchler N.E."/>
            <person name="Grigoriev I.V."/>
            <person name="Spatafora J.W."/>
            <person name="Stajich J.E."/>
            <person name="James T.Y."/>
        </authorList>
    </citation>
    <scope>NUCLEOTIDE SEQUENCE</scope>
    <source>
        <strain evidence="3">AG</strain>
    </source>
</reference>
<proteinExistence type="predicted"/>
<accession>A0AAD5E9F6</accession>
<feature type="signal peptide" evidence="2">
    <location>
        <begin position="1"/>
        <end position="20"/>
    </location>
</feature>
<dbReference type="AlphaFoldDB" id="A0AAD5E9F6"/>
<protein>
    <submittedName>
        <fullName evidence="3">Uncharacterized protein</fullName>
    </submittedName>
</protein>
<gene>
    <name evidence="3" type="ORF">K450DRAFT_272075</name>
</gene>
<evidence type="ECO:0000313" key="3">
    <source>
        <dbReference type="EMBL" id="KAI8579292.1"/>
    </source>
</evidence>
<feature type="compositionally biased region" description="Polar residues" evidence="1">
    <location>
        <begin position="111"/>
        <end position="123"/>
    </location>
</feature>
<feature type="chain" id="PRO_5042079430" evidence="2">
    <location>
        <begin position="21"/>
        <end position="123"/>
    </location>
</feature>
<feature type="region of interest" description="Disordered" evidence="1">
    <location>
        <begin position="100"/>
        <end position="123"/>
    </location>
</feature>
<keyword evidence="2" id="KW-0732">Signal</keyword>
<dbReference type="GeneID" id="75918382"/>
<name>A0AAD5E9F6_UMBRA</name>
<evidence type="ECO:0000256" key="1">
    <source>
        <dbReference type="SAM" id="MobiDB-lite"/>
    </source>
</evidence>